<feature type="transmembrane region" description="Helical" evidence="7">
    <location>
        <begin position="252"/>
        <end position="278"/>
    </location>
</feature>
<dbReference type="EMBL" id="JAGSXH010000004">
    <property type="protein sequence ID" value="MBS2961815.1"/>
    <property type="molecule type" value="Genomic_DNA"/>
</dbReference>
<keyword evidence="3" id="KW-1003">Cell membrane</keyword>
<feature type="domain" description="ABC transmembrane type-1" evidence="8">
    <location>
        <begin position="117"/>
        <end position="321"/>
    </location>
</feature>
<dbReference type="Proteomes" id="UP000677913">
    <property type="component" value="Unassembled WGS sequence"/>
</dbReference>
<evidence type="ECO:0000256" key="1">
    <source>
        <dbReference type="ARBA" id="ARBA00004651"/>
    </source>
</evidence>
<feature type="transmembrane region" description="Helical" evidence="7">
    <location>
        <begin position="153"/>
        <end position="173"/>
    </location>
</feature>
<protein>
    <submittedName>
        <fullName evidence="9">ABC transporter permease</fullName>
    </submittedName>
</protein>
<accession>A0A8J7WLR0</accession>
<evidence type="ECO:0000256" key="6">
    <source>
        <dbReference type="ARBA" id="ARBA00023136"/>
    </source>
</evidence>
<dbReference type="Pfam" id="PF19300">
    <property type="entry name" value="BPD_transp_1_N"/>
    <property type="match status" value="1"/>
</dbReference>
<dbReference type="PANTHER" id="PTHR30465:SF0">
    <property type="entry name" value="OLIGOPEPTIDE TRANSPORT SYSTEM PERMEASE PROTEIN APPB"/>
    <property type="match status" value="1"/>
</dbReference>
<evidence type="ECO:0000313" key="9">
    <source>
        <dbReference type="EMBL" id="MBS2961815.1"/>
    </source>
</evidence>
<keyword evidence="5 7" id="KW-1133">Transmembrane helix</keyword>
<dbReference type="InterPro" id="IPR000515">
    <property type="entry name" value="MetI-like"/>
</dbReference>
<feature type="transmembrane region" description="Helical" evidence="7">
    <location>
        <begin position="298"/>
        <end position="324"/>
    </location>
</feature>
<keyword evidence="2 7" id="KW-0813">Transport</keyword>
<keyword evidence="6 7" id="KW-0472">Membrane</keyword>
<dbReference type="GO" id="GO:0005886">
    <property type="term" value="C:plasma membrane"/>
    <property type="evidence" value="ECO:0007669"/>
    <property type="project" value="UniProtKB-SubCell"/>
</dbReference>
<dbReference type="RefSeq" id="WP_211463853.1">
    <property type="nucleotide sequence ID" value="NZ_JAGSXH010000004.1"/>
</dbReference>
<dbReference type="AlphaFoldDB" id="A0A8J7WLR0"/>
<keyword evidence="10" id="KW-1185">Reference proteome</keyword>
<feature type="transmembrane region" description="Helical" evidence="7">
    <location>
        <begin position="119"/>
        <end position="141"/>
    </location>
</feature>
<feature type="transmembrane region" description="Helical" evidence="7">
    <location>
        <begin position="193"/>
        <end position="212"/>
    </location>
</feature>
<evidence type="ECO:0000259" key="8">
    <source>
        <dbReference type="PROSITE" id="PS50928"/>
    </source>
</evidence>
<evidence type="ECO:0000256" key="7">
    <source>
        <dbReference type="RuleBase" id="RU363032"/>
    </source>
</evidence>
<dbReference type="InterPro" id="IPR045621">
    <property type="entry name" value="BPD_transp_1_N"/>
</dbReference>
<dbReference type="PROSITE" id="PS50928">
    <property type="entry name" value="ABC_TM1"/>
    <property type="match status" value="1"/>
</dbReference>
<dbReference type="Gene3D" id="1.10.3720.10">
    <property type="entry name" value="MetI-like"/>
    <property type="match status" value="1"/>
</dbReference>
<dbReference type="GO" id="GO:0055085">
    <property type="term" value="P:transmembrane transport"/>
    <property type="evidence" value="ECO:0007669"/>
    <property type="project" value="InterPro"/>
</dbReference>
<reference evidence="9" key="1">
    <citation type="submission" date="2021-04" db="EMBL/GenBank/DDBJ databases">
        <title>Genome based classification of Actinospica acidithermotolerans sp. nov., an actinobacterium isolated from an Indonesian hot spring.</title>
        <authorList>
            <person name="Kusuma A.B."/>
            <person name="Putra K.E."/>
            <person name="Nafisah S."/>
            <person name="Loh J."/>
            <person name="Nouioui I."/>
            <person name="Goodfellow M."/>
        </authorList>
    </citation>
    <scope>NUCLEOTIDE SEQUENCE</scope>
    <source>
        <strain evidence="9">DSM 45618</strain>
    </source>
</reference>
<evidence type="ECO:0000256" key="5">
    <source>
        <dbReference type="ARBA" id="ARBA00022989"/>
    </source>
</evidence>
<dbReference type="PANTHER" id="PTHR30465">
    <property type="entry name" value="INNER MEMBRANE ABC TRANSPORTER"/>
    <property type="match status" value="1"/>
</dbReference>
<name>A0A8J7WLR0_9ACTN</name>
<dbReference type="SUPFAM" id="SSF161098">
    <property type="entry name" value="MetI-like"/>
    <property type="match status" value="1"/>
</dbReference>
<dbReference type="CDD" id="cd06261">
    <property type="entry name" value="TM_PBP2"/>
    <property type="match status" value="1"/>
</dbReference>
<comment type="caution">
    <text evidence="9">The sequence shown here is derived from an EMBL/GenBank/DDBJ whole genome shotgun (WGS) entry which is preliminary data.</text>
</comment>
<gene>
    <name evidence="9" type="ORF">KGA66_02055</name>
</gene>
<organism evidence="9 10">
    <name type="scientific">Actinocrinis puniceicyclus</name>
    <dbReference type="NCBI Taxonomy" id="977794"/>
    <lineage>
        <taxon>Bacteria</taxon>
        <taxon>Bacillati</taxon>
        <taxon>Actinomycetota</taxon>
        <taxon>Actinomycetes</taxon>
        <taxon>Catenulisporales</taxon>
        <taxon>Actinospicaceae</taxon>
        <taxon>Actinocrinis</taxon>
    </lineage>
</organism>
<comment type="subcellular location">
    <subcellularLocation>
        <location evidence="1 7">Cell membrane</location>
        <topology evidence="1 7">Multi-pass membrane protein</topology>
    </subcellularLocation>
</comment>
<evidence type="ECO:0000313" key="10">
    <source>
        <dbReference type="Proteomes" id="UP000677913"/>
    </source>
</evidence>
<evidence type="ECO:0000256" key="4">
    <source>
        <dbReference type="ARBA" id="ARBA00022692"/>
    </source>
</evidence>
<evidence type="ECO:0000256" key="3">
    <source>
        <dbReference type="ARBA" id="ARBA00022475"/>
    </source>
</evidence>
<dbReference type="Pfam" id="PF00528">
    <property type="entry name" value="BPD_transp_1"/>
    <property type="match status" value="1"/>
</dbReference>
<dbReference type="InterPro" id="IPR035906">
    <property type="entry name" value="MetI-like_sf"/>
</dbReference>
<comment type="similarity">
    <text evidence="7">Belongs to the binding-protein-dependent transport system permease family.</text>
</comment>
<proteinExistence type="inferred from homology"/>
<evidence type="ECO:0000256" key="2">
    <source>
        <dbReference type="ARBA" id="ARBA00022448"/>
    </source>
</evidence>
<keyword evidence="4 7" id="KW-0812">Transmembrane</keyword>
<feature type="transmembrane region" description="Helical" evidence="7">
    <location>
        <begin position="9"/>
        <end position="30"/>
    </location>
</feature>
<sequence length="331" mass="36147">MLTYIVRRLLAAVGLLLVVTLITFWIFYILPLWAGQTPQSLAAAYVGKQQDPLALRAVVDRFGFDKPLFAQYFDYVIGIVHGRTYSDGVSLIHCNAPCFGYSFKNYEQVWPTLLSRAPVTVSIALGAGVLWLVFGVLSGVISAVRKGSIADRVSMGIALAGVALPVYFVGPLLEALTGRWNTTYVPFLSNPFQWAQHLSIPWVALAFGYAALYARMTRAGMLDALNEDFVRTARAKGVRERKVLYRHALRSALTPIITIFGMDLGAVLGGAVLLEVTFSLPGLGLLAINSIQQDDFPVVMGVTLLAAFFIVVANIVVDVFYAVVDPRVRLA</sequence>